<keyword evidence="3 5" id="KW-0732">Signal</keyword>
<dbReference type="AlphaFoldDB" id="A0A502I0P8"/>
<evidence type="ECO:0000256" key="1">
    <source>
        <dbReference type="ARBA" id="ARBA00004561"/>
    </source>
</evidence>
<comment type="similarity">
    <text evidence="2">Belongs to the fimbrial protein family.</text>
</comment>
<evidence type="ECO:0000313" key="7">
    <source>
        <dbReference type="EMBL" id="TPG79604.1"/>
    </source>
</evidence>
<dbReference type="SUPFAM" id="SSF49401">
    <property type="entry name" value="Bacterial adhesins"/>
    <property type="match status" value="1"/>
</dbReference>
<dbReference type="PANTHER" id="PTHR33420:SF3">
    <property type="entry name" value="FIMBRIAL SUBUNIT ELFA"/>
    <property type="match status" value="1"/>
</dbReference>
<evidence type="ECO:0000256" key="5">
    <source>
        <dbReference type="SAM" id="SignalP"/>
    </source>
</evidence>
<dbReference type="Proteomes" id="UP000317933">
    <property type="component" value="Unassembled WGS sequence"/>
</dbReference>
<dbReference type="RefSeq" id="WP_140666977.1">
    <property type="nucleotide sequence ID" value="NZ_RCZE01000003.1"/>
</dbReference>
<evidence type="ECO:0000313" key="8">
    <source>
        <dbReference type="Proteomes" id="UP000317933"/>
    </source>
</evidence>
<dbReference type="GO" id="GO:0043709">
    <property type="term" value="P:cell adhesion involved in single-species biofilm formation"/>
    <property type="evidence" value="ECO:0007669"/>
    <property type="project" value="TreeGrafter"/>
</dbReference>
<proteinExistence type="inferred from homology"/>
<comment type="subcellular location">
    <subcellularLocation>
        <location evidence="1">Fimbrium</location>
    </subcellularLocation>
</comment>
<evidence type="ECO:0000256" key="3">
    <source>
        <dbReference type="ARBA" id="ARBA00022729"/>
    </source>
</evidence>
<comment type="caution">
    <text evidence="7">The sequence shown here is derived from an EMBL/GenBank/DDBJ whole genome shotgun (WGS) entry which is preliminary data.</text>
</comment>
<name>A0A502I0P8_9PSED</name>
<dbReference type="EMBL" id="RCZE01000003">
    <property type="protein sequence ID" value="TPG79604.1"/>
    <property type="molecule type" value="Genomic_DNA"/>
</dbReference>
<reference evidence="7 8" key="1">
    <citation type="journal article" date="2019" name="Environ. Microbiol.">
        <title>Species interactions and distinct microbial communities in high Arctic permafrost affected cryosols are associated with the CH4 and CO2 gas fluxes.</title>
        <authorList>
            <person name="Altshuler I."/>
            <person name="Hamel J."/>
            <person name="Turney S."/>
            <person name="Magnuson E."/>
            <person name="Levesque R."/>
            <person name="Greer C."/>
            <person name="Whyte L.G."/>
        </authorList>
    </citation>
    <scope>NUCLEOTIDE SEQUENCE [LARGE SCALE GENOMIC DNA]</scope>
    <source>
        <strain evidence="7 8">E3</strain>
    </source>
</reference>
<dbReference type="InterPro" id="IPR000259">
    <property type="entry name" value="Adhesion_dom_fimbrial"/>
</dbReference>
<keyword evidence="4" id="KW-0281">Fimbrium</keyword>
<evidence type="ECO:0000256" key="2">
    <source>
        <dbReference type="ARBA" id="ARBA00006671"/>
    </source>
</evidence>
<feature type="signal peptide" evidence="5">
    <location>
        <begin position="1"/>
        <end position="22"/>
    </location>
</feature>
<gene>
    <name evidence="7" type="ORF">EAH78_07190</name>
</gene>
<dbReference type="InterPro" id="IPR036937">
    <property type="entry name" value="Adhesion_dom_fimbrial_sf"/>
</dbReference>
<dbReference type="InterPro" id="IPR008966">
    <property type="entry name" value="Adhesion_dom_sf"/>
</dbReference>
<evidence type="ECO:0000256" key="4">
    <source>
        <dbReference type="ARBA" id="ARBA00023263"/>
    </source>
</evidence>
<feature type="chain" id="PRO_5021340525" evidence="5">
    <location>
        <begin position="23"/>
        <end position="175"/>
    </location>
</feature>
<dbReference type="InterPro" id="IPR050263">
    <property type="entry name" value="Bact_Fimbrial_Adh_Pro"/>
</dbReference>
<dbReference type="PANTHER" id="PTHR33420">
    <property type="entry name" value="FIMBRIAL SUBUNIT ELFA-RELATED"/>
    <property type="match status" value="1"/>
</dbReference>
<feature type="domain" description="Fimbrial-type adhesion" evidence="6">
    <location>
        <begin position="27"/>
        <end position="174"/>
    </location>
</feature>
<dbReference type="GO" id="GO:0009289">
    <property type="term" value="C:pilus"/>
    <property type="evidence" value="ECO:0007669"/>
    <property type="project" value="UniProtKB-SubCell"/>
</dbReference>
<sequence length="175" mass="18226">MFKRFLTATVGLTVVFALPTQAADGTINFRGEIKDITCTVTADATVTLPTIRKTDLTSIGATAGDTPFNITLAGCNGSNAAGNGVAVHFEPGVTVNVDGRLNNTGTATNVQLAIYTEGSNTPFSLGARPISQYRTTSQANPHGITMPYTVKYFATSTTPGSGTVVSSVTYSVVYF</sequence>
<dbReference type="Pfam" id="PF00419">
    <property type="entry name" value="Fimbrial"/>
    <property type="match status" value="1"/>
</dbReference>
<organism evidence="7 8">
    <name type="scientific">Pseudomonas arsenicoxydans</name>
    <dbReference type="NCBI Taxonomy" id="702115"/>
    <lineage>
        <taxon>Bacteria</taxon>
        <taxon>Pseudomonadati</taxon>
        <taxon>Pseudomonadota</taxon>
        <taxon>Gammaproteobacteria</taxon>
        <taxon>Pseudomonadales</taxon>
        <taxon>Pseudomonadaceae</taxon>
        <taxon>Pseudomonas</taxon>
    </lineage>
</organism>
<evidence type="ECO:0000259" key="6">
    <source>
        <dbReference type="Pfam" id="PF00419"/>
    </source>
</evidence>
<accession>A0A502I0P8</accession>
<protein>
    <submittedName>
        <fullName evidence="7">Type 1 fimbrial protein</fullName>
    </submittedName>
</protein>
<dbReference type="Gene3D" id="2.60.40.1090">
    <property type="entry name" value="Fimbrial-type adhesion domain"/>
    <property type="match status" value="1"/>
</dbReference>